<keyword evidence="3" id="KW-1185">Reference proteome</keyword>
<sequence length="900" mass="95103">MAAEPSFEADSDDYWGRAVSLLTGYMMPKRSALFDKLKSEGDIPLFRMGFKDMSMRPVAPEDYAAISGWMTHKGEDYDLVFYTAKGRDSVKMQRARIVFIGVLTDENGRAVLYTGPESRRTGGEFTSVVEKDAHWDSAPPARYIFGGRAALEALHTGDRTTKNFAYSGLSVADVHAVDIKAFTRTAQAFDRVKRFFEVQSDTLERWEKSLGDEQASWKGQAAQVFHNLIVQVRSNYADYVDQFGGKDYKPLQNTLDGYRPSSPFADALAGAQWNLSLQAKKLLNAWNAWAADGKNDPHRAVLEELNEVWKWVVKNNISQISKVEHHGGRSGISTTYHTTEAFSQVHPKYGDLAERSTYRKIAEAAVERWNKRLEEKLEYVARDALASLNNQWLDAAAVFTQPVETTSRTSLTEAWQKEQTQLTQEKLGQTNDALTKNFAGLGKAVTDLISGLNDFGSEQGGNPQSLNVITDGLARKLPQGPDGPKAGLDDVGTGGGSTDSAGTPTTVPLNPLLGIGSDSSLNSDPAGTNSSLRNPDGSTTVLNSDGSLATMHPDGGLSVFNPATGTMTTTSRDGKTSSTSLVPGVVLENPDGSTTTLNPEGKLTTMFPDGSSTEVDPSSGEAVTTRPDGSVITESLNPSVATGPTPDDSTALPSHAEISAWRPDLTRLDDLVTSSDLNGDADVGVGRGSTTLPAATSVADTTDSSFTSDDFATSQLNPAVSQSGDDGTLSYEEYDSTPYSGGALGAPPPNEFASETGLPSGAVPLNPDLASVTDGAGSGSGGTGMPMMPMGMGGMGGPGGAGGGGGSSNSERVRNVLTDGDGAAVRRPKPRADTAEDGEDRAYARGGRTTTSSSYLPAGGQGSQGAQRTETSGWDRSGWEPEDGDVWGADEGGAPAVIGR</sequence>
<dbReference type="OrthoDB" id="4338769at2"/>
<reference evidence="2" key="1">
    <citation type="submission" date="2009-02" db="EMBL/GenBank/DDBJ databases">
        <title>Annotation of Streptomyces griseoflavus strain Tu4000.</title>
        <authorList>
            <consortium name="The Broad Institute Genome Sequencing Platform"/>
            <consortium name="Broad Institute Microbial Sequencing Center"/>
            <person name="Fischbach M."/>
            <person name="Godfrey P."/>
            <person name="Ward D."/>
            <person name="Young S."/>
            <person name="Zeng Q."/>
            <person name="Koehrsen M."/>
            <person name="Alvarado L."/>
            <person name="Berlin A.M."/>
            <person name="Bochicchio J."/>
            <person name="Borenstein D."/>
            <person name="Chapman S.B."/>
            <person name="Chen Z."/>
            <person name="Engels R."/>
            <person name="Freedman E."/>
            <person name="Gellesch M."/>
            <person name="Goldberg J."/>
            <person name="Griggs A."/>
            <person name="Gujja S."/>
            <person name="Heilman E.R."/>
            <person name="Heiman D.I."/>
            <person name="Hepburn T.A."/>
            <person name="Howarth C."/>
            <person name="Jen D."/>
            <person name="Larson L."/>
            <person name="Lewis B."/>
            <person name="Mehta T."/>
            <person name="Park D."/>
            <person name="Pearson M."/>
            <person name="Richards J."/>
            <person name="Roberts A."/>
            <person name="Saif S."/>
            <person name="Shea T.D."/>
            <person name="Shenoy N."/>
            <person name="Sisk P."/>
            <person name="Stolte C."/>
            <person name="Sykes S.N."/>
            <person name="Thomson T."/>
            <person name="Walk T."/>
            <person name="White J."/>
            <person name="Yandava C."/>
            <person name="Straight P."/>
            <person name="Clardy J."/>
            <person name="Hung D."/>
            <person name="Kolter R."/>
            <person name="Mekalanos J."/>
            <person name="Walker S."/>
            <person name="Walsh C.T."/>
            <person name="Wieland-Brown L.C."/>
            <person name="Haas B."/>
            <person name="Nusbaum C."/>
            <person name="Birren B."/>
        </authorList>
    </citation>
    <scope>NUCLEOTIDE SEQUENCE [LARGE SCALE GENOMIC DNA]</scope>
    <source>
        <strain evidence="2">Tu4000</strain>
    </source>
</reference>
<feature type="compositionally biased region" description="Low complexity" evidence="1">
    <location>
        <begin position="694"/>
        <end position="714"/>
    </location>
</feature>
<dbReference type="HOGENOM" id="CLU_281569_0_0_11"/>
<dbReference type="Gene3D" id="2.60.450.20">
    <property type="match status" value="1"/>
</dbReference>
<name>D9XZG3_9ACTN</name>
<feature type="region of interest" description="Disordered" evidence="1">
    <location>
        <begin position="684"/>
        <end position="763"/>
    </location>
</feature>
<evidence type="ECO:0000313" key="2">
    <source>
        <dbReference type="EMBL" id="EFL42795.1"/>
    </source>
</evidence>
<dbReference type="RefSeq" id="WP_004934925.1">
    <property type="nucleotide sequence ID" value="NZ_GG657758.1"/>
</dbReference>
<evidence type="ECO:0000313" key="3">
    <source>
        <dbReference type="Proteomes" id="UP000002968"/>
    </source>
</evidence>
<gene>
    <name evidence="2" type="ORF">SSRG_05599</name>
</gene>
<dbReference type="EMBL" id="GG657758">
    <property type="protein sequence ID" value="EFL42795.1"/>
    <property type="molecule type" value="Genomic_DNA"/>
</dbReference>
<dbReference type="InterPro" id="IPR047002">
    <property type="entry name" value="Tcp10_C_sf"/>
</dbReference>
<dbReference type="eggNOG" id="COG3064">
    <property type="taxonomic scope" value="Bacteria"/>
</dbReference>
<accession>D9XZG3</accession>
<dbReference type="AlphaFoldDB" id="D9XZG3"/>
<organism evidence="2 3">
    <name type="scientific">Streptomyces griseoflavus Tu4000</name>
    <dbReference type="NCBI Taxonomy" id="467200"/>
    <lineage>
        <taxon>Bacteria</taxon>
        <taxon>Bacillati</taxon>
        <taxon>Actinomycetota</taxon>
        <taxon>Actinomycetes</taxon>
        <taxon>Kitasatosporales</taxon>
        <taxon>Streptomycetaceae</taxon>
        <taxon>Streptomyces</taxon>
    </lineage>
</organism>
<feature type="compositionally biased region" description="Polar residues" evidence="1">
    <location>
        <begin position="715"/>
        <end position="725"/>
    </location>
</feature>
<feature type="compositionally biased region" description="Polar residues" evidence="1">
    <location>
        <begin position="864"/>
        <end position="874"/>
    </location>
</feature>
<protein>
    <submittedName>
        <fullName evidence="2">Uncharacterized protein</fullName>
    </submittedName>
</protein>
<feature type="region of interest" description="Disordered" evidence="1">
    <location>
        <begin position="474"/>
        <end position="653"/>
    </location>
</feature>
<dbReference type="Proteomes" id="UP000002968">
    <property type="component" value="Unassembled WGS sequence"/>
</dbReference>
<feature type="compositionally biased region" description="Polar residues" evidence="1">
    <location>
        <begin position="517"/>
        <end position="547"/>
    </location>
</feature>
<dbReference type="NCBIfam" id="NF038047">
    <property type="entry name" value="not_Tcp10"/>
    <property type="match status" value="1"/>
</dbReference>
<proteinExistence type="predicted"/>
<feature type="compositionally biased region" description="Polar residues" evidence="1">
    <location>
        <begin position="561"/>
        <end position="581"/>
    </location>
</feature>
<evidence type="ECO:0000256" key="1">
    <source>
        <dbReference type="SAM" id="MobiDB-lite"/>
    </source>
</evidence>
<feature type="region of interest" description="Disordered" evidence="1">
    <location>
        <begin position="819"/>
        <end position="900"/>
    </location>
</feature>
<dbReference type="STRING" id="467200.SSRG_05599"/>
<feature type="compositionally biased region" description="Polar residues" evidence="1">
    <location>
        <begin position="632"/>
        <end position="652"/>
    </location>
</feature>